<feature type="transmembrane region" description="Helical" evidence="13">
    <location>
        <begin position="219"/>
        <end position="241"/>
    </location>
</feature>
<evidence type="ECO:0000256" key="13">
    <source>
        <dbReference type="RuleBase" id="RU010713"/>
    </source>
</evidence>
<feature type="transmembrane region" description="Helical" evidence="13">
    <location>
        <begin position="295"/>
        <end position="321"/>
    </location>
</feature>
<evidence type="ECO:0000256" key="14">
    <source>
        <dbReference type="SAM" id="Coils"/>
    </source>
</evidence>
<dbReference type="Pfam" id="PF00876">
    <property type="entry name" value="Innexin"/>
    <property type="match status" value="1"/>
</dbReference>
<dbReference type="PRINTS" id="PR01262">
    <property type="entry name" value="INNEXIN"/>
</dbReference>
<dbReference type="GO" id="GO:0034220">
    <property type="term" value="P:monoatomic ion transmembrane transport"/>
    <property type="evidence" value="ECO:0007669"/>
    <property type="project" value="UniProtKB-KW"/>
</dbReference>
<evidence type="ECO:0000256" key="9">
    <source>
        <dbReference type="ARBA" id="ARBA00023065"/>
    </source>
</evidence>
<dbReference type="Proteomes" id="UP000887574">
    <property type="component" value="Unplaced"/>
</dbReference>
<keyword evidence="12" id="KW-0325">Glycoprotein</keyword>
<comment type="function">
    <text evidence="13">Structural component of the gap junctions.</text>
</comment>
<keyword evidence="9 13" id="KW-0406">Ion transport</keyword>
<evidence type="ECO:0000256" key="2">
    <source>
        <dbReference type="ARBA" id="ARBA00004651"/>
    </source>
</evidence>
<organism evidence="16 17">
    <name type="scientific">Ditylenchus dipsaci</name>
    <dbReference type="NCBI Taxonomy" id="166011"/>
    <lineage>
        <taxon>Eukaryota</taxon>
        <taxon>Metazoa</taxon>
        <taxon>Ecdysozoa</taxon>
        <taxon>Nematoda</taxon>
        <taxon>Chromadorea</taxon>
        <taxon>Rhabditida</taxon>
        <taxon>Tylenchina</taxon>
        <taxon>Tylenchomorpha</taxon>
        <taxon>Sphaerularioidea</taxon>
        <taxon>Anguinidae</taxon>
        <taxon>Anguininae</taxon>
        <taxon>Ditylenchus</taxon>
    </lineage>
</organism>
<sequence>MTLLLVPHEILFEILYFIPIFYATCNKKYPYYKKISLSSRVAYNFMLHRHRRLIVPRSLPFVDRIRDLEARVVQQDERLVQQDETIKKLQKECVNWKNCLARNLKKVKSLLLRNQMKLIGDAIKVLTPTRVDDFVDKAHYYGSTWLLLLFSLILGAKQIFGSPISCLAPANYNGEWTAYINNFCFVTGTFTVEADGDAMPWEIEKLNASEKISVDYYQWVPYILLVQAALFYGPHLMWYIFQKSQTAFSFEHVVRECVASKDMAVVKREEKIDDVVNNLVKVHDFRRKKDHLKGFGCCGLCAYLVSKIMNIVNLVVQLYFIRSFVGQFAWSKDVVGSFIGGPGLQQNVYFPRVSFCTFKQSVLANLNPHSVQCVLMMNIINEKMFVILYYWFGALLLASIINLGYVLFLYCFNRQRTAKRYLQTRSAKDIDARLFSSGYLGCDGLLLLHFIESNVGFNIASDVAYKLYCAIGGESLGGSRDKVVAGNKMTVVKGVLTSIPIDVVQAEIINDDQLVSAKEQLEEKKVEQLSDDQEVQTPVDLDEVDEEQTLFDSSSMA</sequence>
<name>A0A915CLT4_9BILA</name>
<dbReference type="InterPro" id="IPR000990">
    <property type="entry name" value="Innexin"/>
</dbReference>
<evidence type="ECO:0000256" key="3">
    <source>
        <dbReference type="ARBA" id="ARBA00022448"/>
    </source>
</evidence>
<evidence type="ECO:0000313" key="17">
    <source>
        <dbReference type="WBParaSite" id="jg10004"/>
    </source>
</evidence>
<feature type="transmembrane region" description="Helical" evidence="13">
    <location>
        <begin position="387"/>
        <end position="412"/>
    </location>
</feature>
<evidence type="ECO:0000256" key="1">
    <source>
        <dbReference type="ARBA" id="ARBA00004610"/>
    </source>
</evidence>
<keyword evidence="10 13" id="KW-0472">Membrane</keyword>
<reference evidence="17" key="1">
    <citation type="submission" date="2022-11" db="UniProtKB">
        <authorList>
            <consortium name="WormBaseParasite"/>
        </authorList>
    </citation>
    <scope>IDENTIFICATION</scope>
</reference>
<evidence type="ECO:0000256" key="8">
    <source>
        <dbReference type="ARBA" id="ARBA00022989"/>
    </source>
</evidence>
<feature type="coiled-coil region" evidence="14">
    <location>
        <begin position="65"/>
        <end position="92"/>
    </location>
</feature>
<evidence type="ECO:0000256" key="11">
    <source>
        <dbReference type="ARBA" id="ARBA00023303"/>
    </source>
</evidence>
<dbReference type="PANTHER" id="PTHR11893">
    <property type="entry name" value="INNEXIN"/>
    <property type="match status" value="1"/>
</dbReference>
<keyword evidence="11 13" id="KW-0407">Ion channel</keyword>
<keyword evidence="5 13" id="KW-0812">Transmembrane</keyword>
<keyword evidence="14" id="KW-0175">Coiled coil</keyword>
<keyword evidence="16" id="KW-1185">Reference proteome</keyword>
<protein>
    <recommendedName>
        <fullName evidence="13">Innexin</fullName>
    </recommendedName>
</protein>
<keyword evidence="8 13" id="KW-1133">Transmembrane helix</keyword>
<evidence type="ECO:0000313" key="16">
    <source>
        <dbReference type="Proteomes" id="UP000887574"/>
    </source>
</evidence>
<feature type="compositionally biased region" description="Acidic residues" evidence="15">
    <location>
        <begin position="529"/>
        <end position="549"/>
    </location>
</feature>
<evidence type="ECO:0000256" key="10">
    <source>
        <dbReference type="ARBA" id="ARBA00023136"/>
    </source>
</evidence>
<evidence type="ECO:0000256" key="12">
    <source>
        <dbReference type="PIRSR" id="PIRSR600990-52"/>
    </source>
</evidence>
<keyword evidence="4" id="KW-1003">Cell membrane</keyword>
<feature type="transmembrane region" description="Helical" evidence="13">
    <location>
        <begin position="140"/>
        <end position="160"/>
    </location>
</feature>
<comment type="subcellular location">
    <subcellularLocation>
        <location evidence="1">Cell junction</location>
        <location evidence="1">Gap junction</location>
    </subcellularLocation>
    <subcellularLocation>
        <location evidence="2 13">Cell membrane</location>
        <topology evidence="2 13">Multi-pass membrane protein</topology>
    </subcellularLocation>
</comment>
<dbReference type="WBParaSite" id="jg10004">
    <property type="protein sequence ID" value="jg10004"/>
    <property type="gene ID" value="jg10004"/>
</dbReference>
<gene>
    <name evidence="13" type="primary">inx</name>
</gene>
<keyword evidence="6" id="KW-0303">Gap junction</keyword>
<evidence type="ECO:0000256" key="7">
    <source>
        <dbReference type="ARBA" id="ARBA00022949"/>
    </source>
</evidence>
<evidence type="ECO:0000256" key="15">
    <source>
        <dbReference type="SAM" id="MobiDB-lite"/>
    </source>
</evidence>
<proteinExistence type="inferred from homology"/>
<feature type="transmembrane region" description="Helical" evidence="13">
    <location>
        <begin position="6"/>
        <end position="25"/>
    </location>
</feature>
<comment type="caution">
    <text evidence="13">Lacks conserved residue(s) required for the propagation of feature annotation.</text>
</comment>
<keyword evidence="7" id="KW-0965">Cell junction</keyword>
<dbReference type="PROSITE" id="PS51013">
    <property type="entry name" value="PANNEXIN"/>
    <property type="match status" value="1"/>
</dbReference>
<accession>A0A915CLT4</accession>
<comment type="similarity">
    <text evidence="13">Belongs to the pannexin family.</text>
</comment>
<dbReference type="GO" id="GO:0005921">
    <property type="term" value="C:gap junction"/>
    <property type="evidence" value="ECO:0007669"/>
    <property type="project" value="UniProtKB-SubCell"/>
</dbReference>
<evidence type="ECO:0000256" key="6">
    <source>
        <dbReference type="ARBA" id="ARBA00022868"/>
    </source>
</evidence>
<feature type="region of interest" description="Disordered" evidence="15">
    <location>
        <begin position="526"/>
        <end position="557"/>
    </location>
</feature>
<evidence type="ECO:0000256" key="5">
    <source>
        <dbReference type="ARBA" id="ARBA00022692"/>
    </source>
</evidence>
<dbReference type="PANTHER" id="PTHR11893:SF20">
    <property type="entry name" value="INNEXIN-3"/>
    <property type="match status" value="1"/>
</dbReference>
<feature type="glycosylation site" description="N-linked (GlcNAc...) asparagine" evidence="12">
    <location>
        <position position="171"/>
    </location>
</feature>
<dbReference type="GO" id="GO:0005886">
    <property type="term" value="C:plasma membrane"/>
    <property type="evidence" value="ECO:0007669"/>
    <property type="project" value="UniProtKB-SubCell"/>
</dbReference>
<dbReference type="GO" id="GO:0005243">
    <property type="term" value="F:gap junction channel activity"/>
    <property type="evidence" value="ECO:0007669"/>
    <property type="project" value="TreeGrafter"/>
</dbReference>
<keyword evidence="3 13" id="KW-0813">Transport</keyword>
<dbReference type="AlphaFoldDB" id="A0A915CLT4"/>
<evidence type="ECO:0000256" key="4">
    <source>
        <dbReference type="ARBA" id="ARBA00022475"/>
    </source>
</evidence>